<feature type="region of interest" description="Disordered" evidence="1">
    <location>
        <begin position="1"/>
        <end position="48"/>
    </location>
</feature>
<dbReference type="KEGG" id="esu:EUS_01030"/>
<evidence type="ECO:0000256" key="2">
    <source>
        <dbReference type="SAM" id="Phobius"/>
    </source>
</evidence>
<reference evidence="4 5" key="2">
    <citation type="submission" date="2010-03" db="EMBL/GenBank/DDBJ databases">
        <authorList>
            <person name="Pajon A."/>
        </authorList>
    </citation>
    <scope>NUCLEOTIDE SEQUENCE [LARGE SCALE GENOMIC DNA]</scope>
    <source>
        <strain evidence="4 5">70/3</strain>
    </source>
</reference>
<evidence type="ECO:0000256" key="1">
    <source>
        <dbReference type="SAM" id="MobiDB-lite"/>
    </source>
</evidence>
<dbReference type="Pfam" id="PF14018">
    <property type="entry name" value="DUF4234"/>
    <property type="match status" value="1"/>
</dbReference>
<dbReference type="InterPro" id="IPR025328">
    <property type="entry name" value="DUF4234"/>
</dbReference>
<accession>D4JQU1</accession>
<feature type="compositionally biased region" description="Low complexity" evidence="1">
    <location>
        <begin position="16"/>
        <end position="48"/>
    </location>
</feature>
<feature type="compositionally biased region" description="Polar residues" evidence="1">
    <location>
        <begin position="1"/>
        <end position="15"/>
    </location>
</feature>
<protein>
    <recommendedName>
        <fullName evidence="3">DUF4234 domain-containing protein</fullName>
    </recommendedName>
</protein>
<dbReference type="EMBL" id="FP929044">
    <property type="protein sequence ID" value="CBK95460.1"/>
    <property type="molecule type" value="Genomic_DNA"/>
</dbReference>
<evidence type="ECO:0000313" key="5">
    <source>
        <dbReference type="Proteomes" id="UP000008803"/>
    </source>
</evidence>
<evidence type="ECO:0000259" key="3">
    <source>
        <dbReference type="Pfam" id="PF14018"/>
    </source>
</evidence>
<feature type="transmembrane region" description="Helical" evidence="2">
    <location>
        <begin position="66"/>
        <end position="88"/>
    </location>
</feature>
<name>D4JQU1_9FIRM</name>
<dbReference type="HOGENOM" id="CLU_094908_1_0_9"/>
<keyword evidence="2" id="KW-0472">Membrane</keyword>
<dbReference type="AlphaFoldDB" id="D4JQU1"/>
<dbReference type="Proteomes" id="UP000008803">
    <property type="component" value="Chromosome"/>
</dbReference>
<dbReference type="BioCyc" id="ESIR657319:G136K-85-MONOMER"/>
<organism evidence="4 5">
    <name type="scientific">[Eubacterium] siraeum 70/3</name>
    <dbReference type="NCBI Taxonomy" id="657319"/>
    <lineage>
        <taxon>Bacteria</taxon>
        <taxon>Bacillati</taxon>
        <taxon>Bacillota</taxon>
        <taxon>Clostridia</taxon>
        <taxon>Eubacteriales</taxon>
        <taxon>Oscillospiraceae</taxon>
        <taxon>Oscillospiraceae incertae sedis</taxon>
    </lineage>
</organism>
<keyword evidence="2" id="KW-1133">Transmembrane helix</keyword>
<feature type="domain" description="DUF4234" evidence="3">
    <location>
        <begin position="64"/>
        <end position="135"/>
    </location>
</feature>
<evidence type="ECO:0000313" key="4">
    <source>
        <dbReference type="EMBL" id="CBK95460.1"/>
    </source>
</evidence>
<sequence>MNEQNNYQQPVEQNFQQPAPQYQQPAPQYQQPAPQYQQPAPQYQQHAPQYQQSYGPVRQLNTHRGLIKLILLTIITFGIYPLVFFSGISEDINLIASRFDGRKTMHYCLMAFIIGPLTLGIGFIVCFHNLSSRMGNELARRGIAYSFGASDYWLWNVLGSLIIIGPFVYLHKLARASVLLAEDYNIRG</sequence>
<dbReference type="PATRIC" id="fig|657319.3.peg.1174"/>
<feature type="transmembrane region" description="Helical" evidence="2">
    <location>
        <begin position="152"/>
        <end position="170"/>
    </location>
</feature>
<reference evidence="4 5" key="1">
    <citation type="submission" date="2010-03" db="EMBL/GenBank/DDBJ databases">
        <title>The genome sequence of Eubacterium siraeum 70/3.</title>
        <authorList>
            <consortium name="metaHIT consortium -- http://www.metahit.eu/"/>
            <person name="Pajon A."/>
            <person name="Turner K."/>
            <person name="Parkhill J."/>
            <person name="Duncan S."/>
            <person name="Flint H."/>
        </authorList>
    </citation>
    <scope>NUCLEOTIDE SEQUENCE [LARGE SCALE GENOMIC DNA]</scope>
    <source>
        <strain evidence="4 5">70/3</strain>
    </source>
</reference>
<feature type="transmembrane region" description="Helical" evidence="2">
    <location>
        <begin position="109"/>
        <end position="132"/>
    </location>
</feature>
<gene>
    <name evidence="4" type="ORF">EUS_01030</name>
</gene>
<proteinExistence type="predicted"/>
<keyword evidence="2" id="KW-0812">Transmembrane</keyword>